<reference evidence="1" key="2">
    <citation type="journal article" date="2023" name="IMA Fungus">
        <title>Comparative genomic study of the Penicillium genus elucidates a diverse pangenome and 15 lateral gene transfer events.</title>
        <authorList>
            <person name="Petersen C."/>
            <person name="Sorensen T."/>
            <person name="Nielsen M.R."/>
            <person name="Sondergaard T.E."/>
            <person name="Sorensen J.L."/>
            <person name="Fitzpatrick D.A."/>
            <person name="Frisvad J.C."/>
            <person name="Nielsen K.L."/>
        </authorList>
    </citation>
    <scope>NUCLEOTIDE SEQUENCE</scope>
    <source>
        <strain evidence="1">IBT 29677</strain>
    </source>
</reference>
<proteinExistence type="predicted"/>
<evidence type="ECO:0000313" key="2">
    <source>
        <dbReference type="Proteomes" id="UP001147747"/>
    </source>
</evidence>
<sequence length="414" mass="47054">MTTMTRIDRGIIENKDAATADRRFSIGIEFETHIFKFTSPDCPKDTVNNSKKNILAGRKQEVDEGKVPLWMLTADTGAGERTIQAEYIMDGQQIKVGSGEAETVAKEIVKDITDWQPWKKRTEKDRVKIEVEDTPCDFYIDAPGPKDDVTKISWQPQITVPMPLEALYVLMKERATYEIVPEENYYYSIIGDNIRTPFGTQALMTKYHFTNMPNGIDPVSLTDDTLAFLSLVLTYANTIAKNPLKRDESVKLRSVFMPRTDFHTLYTQVKSQLPGDLWNIINTLSCDTPIDPKDKQATKVNVNKKFVDQKLCRVEKQNGKPTFVPRTTLGDATFGSTTIKDWIKTLDKEDLLTKFDKDIEGMEKVLGTSRDAPLFELRDLKYRATPNIASFVKDADAKLTQLHQKYRQAPMSGN</sequence>
<dbReference type="Proteomes" id="UP001147747">
    <property type="component" value="Unassembled WGS sequence"/>
</dbReference>
<evidence type="ECO:0000313" key="1">
    <source>
        <dbReference type="EMBL" id="KAJ5413902.1"/>
    </source>
</evidence>
<dbReference type="EMBL" id="JAPZBU010000003">
    <property type="protein sequence ID" value="KAJ5413902.1"/>
    <property type="molecule type" value="Genomic_DNA"/>
</dbReference>
<dbReference type="AlphaFoldDB" id="A0A9W9WAR5"/>
<gene>
    <name evidence="1" type="ORF">N7509_000529</name>
</gene>
<protein>
    <submittedName>
        <fullName evidence="1">Uncharacterized protein</fullName>
    </submittedName>
</protein>
<name>A0A9W9WAR5_9EURO</name>
<dbReference type="OrthoDB" id="1896086at2759"/>
<reference evidence="1" key="1">
    <citation type="submission" date="2022-12" db="EMBL/GenBank/DDBJ databases">
        <authorList>
            <person name="Petersen C."/>
        </authorList>
    </citation>
    <scope>NUCLEOTIDE SEQUENCE</scope>
    <source>
        <strain evidence="1">IBT 29677</strain>
    </source>
</reference>
<dbReference type="GeneID" id="81364146"/>
<dbReference type="RefSeq" id="XP_056493748.1">
    <property type="nucleotide sequence ID" value="XM_056625166.1"/>
</dbReference>
<accession>A0A9W9WAR5</accession>
<keyword evidence="2" id="KW-1185">Reference proteome</keyword>
<comment type="caution">
    <text evidence="1">The sequence shown here is derived from an EMBL/GenBank/DDBJ whole genome shotgun (WGS) entry which is preliminary data.</text>
</comment>
<organism evidence="1 2">
    <name type="scientific">Penicillium cosmopolitanum</name>
    <dbReference type="NCBI Taxonomy" id="1131564"/>
    <lineage>
        <taxon>Eukaryota</taxon>
        <taxon>Fungi</taxon>
        <taxon>Dikarya</taxon>
        <taxon>Ascomycota</taxon>
        <taxon>Pezizomycotina</taxon>
        <taxon>Eurotiomycetes</taxon>
        <taxon>Eurotiomycetidae</taxon>
        <taxon>Eurotiales</taxon>
        <taxon>Aspergillaceae</taxon>
        <taxon>Penicillium</taxon>
    </lineage>
</organism>